<reference evidence="2 3" key="1">
    <citation type="submission" date="2018-05" db="EMBL/GenBank/DDBJ databases">
        <title>Genomic Encyclopedia of Type Strains, Phase IV (KMG-IV): sequencing the most valuable type-strain genomes for metagenomic binning, comparative biology and taxonomic classification.</title>
        <authorList>
            <person name="Goeker M."/>
        </authorList>
    </citation>
    <scope>NUCLEOTIDE SEQUENCE [LARGE SCALE GENOMIC DNA]</scope>
    <source>
        <strain evidence="2 3">DSM 18773</strain>
    </source>
</reference>
<sequence length="310" mass="35032">MSDTLLAEYPVKVTNLDKVLWPEAGVTKAEYIQYMIQMSSTMLPHYAERLLTVIRFPNGIHDKSFYQKNIPDGAPEWLKTHRVYSEDSQRDIDYLLTNNTATLLWLANQAAMELHPSYAKVTNLNEPTNIAFDLDPTVKGVEIAGFKKACQVALHLKVALDDLGLPSYPKTSGATGLQIFIPIAPGYSFEDTRLLTTFLAHYIVKKAPDICTIERLKKDRGDKVYFDYLQHWKNKTLSGPYTPRAVASAAVSAPLSWDELREGVTPDLFTIRTMPRRIEAIGDLFAPMSQRGVEIRDILHFIKHHPTGEL</sequence>
<dbReference type="NCBIfam" id="TIGR02778">
    <property type="entry name" value="ligD_pol"/>
    <property type="match status" value="1"/>
</dbReference>
<keyword evidence="3" id="KW-1185">Reference proteome</keyword>
<dbReference type="InterPro" id="IPR014145">
    <property type="entry name" value="LigD_pol_dom"/>
</dbReference>
<gene>
    <name evidence="2" type="ORF">C7459_103109</name>
</gene>
<dbReference type="PANTHER" id="PTHR42705">
    <property type="entry name" value="BIFUNCTIONAL NON-HOMOLOGOUS END JOINING PROTEIN LIGD"/>
    <property type="match status" value="1"/>
</dbReference>
<dbReference type="Gene3D" id="3.90.920.10">
    <property type="entry name" value="DNA primase, PRIM domain"/>
    <property type="match status" value="1"/>
</dbReference>
<comment type="caution">
    <text evidence="2">The sequence shown here is derived from an EMBL/GenBank/DDBJ whole genome shotgun (WGS) entry which is preliminary data.</text>
</comment>
<dbReference type="InterPro" id="IPR052171">
    <property type="entry name" value="NHEJ_LigD"/>
</dbReference>
<evidence type="ECO:0000313" key="2">
    <source>
        <dbReference type="EMBL" id="PWK15572.1"/>
    </source>
</evidence>
<name>A0A316DDG3_9BACL</name>
<feature type="domain" description="DNA ligase D polymerase" evidence="1">
    <location>
        <begin position="27"/>
        <end position="285"/>
    </location>
</feature>
<accession>A0A316DDG3</accession>
<proteinExistence type="predicted"/>
<protein>
    <submittedName>
        <fullName evidence="2">Bifunctional non-homologous end joining protein LigD</fullName>
    </submittedName>
</protein>
<dbReference type="AlphaFoldDB" id="A0A316DDG3"/>
<dbReference type="Pfam" id="PF21686">
    <property type="entry name" value="LigD_Prim-Pol"/>
    <property type="match status" value="1"/>
</dbReference>
<dbReference type="EMBL" id="QGGL01000003">
    <property type="protein sequence ID" value="PWK15572.1"/>
    <property type="molecule type" value="Genomic_DNA"/>
</dbReference>
<dbReference type="OrthoDB" id="9802472at2"/>
<dbReference type="CDD" id="cd04861">
    <property type="entry name" value="LigD_Pol_like"/>
    <property type="match status" value="1"/>
</dbReference>
<dbReference type="PANTHER" id="PTHR42705:SF2">
    <property type="entry name" value="BIFUNCTIONAL NON-HOMOLOGOUS END JOINING PROTEIN LIGD"/>
    <property type="match status" value="1"/>
</dbReference>
<evidence type="ECO:0000259" key="1">
    <source>
        <dbReference type="Pfam" id="PF21686"/>
    </source>
</evidence>
<dbReference type="RefSeq" id="WP_109686745.1">
    <property type="nucleotide sequence ID" value="NZ_QGGL01000003.1"/>
</dbReference>
<evidence type="ECO:0000313" key="3">
    <source>
        <dbReference type="Proteomes" id="UP000245634"/>
    </source>
</evidence>
<dbReference type="Proteomes" id="UP000245634">
    <property type="component" value="Unassembled WGS sequence"/>
</dbReference>
<organism evidence="2 3">
    <name type="scientific">Tumebacillus permanentifrigoris</name>
    <dbReference type="NCBI Taxonomy" id="378543"/>
    <lineage>
        <taxon>Bacteria</taxon>
        <taxon>Bacillati</taxon>
        <taxon>Bacillota</taxon>
        <taxon>Bacilli</taxon>
        <taxon>Bacillales</taxon>
        <taxon>Alicyclobacillaceae</taxon>
        <taxon>Tumebacillus</taxon>
    </lineage>
</organism>